<evidence type="ECO:0000256" key="2">
    <source>
        <dbReference type="ARBA" id="ARBA00022448"/>
    </source>
</evidence>
<sequence>MDTSKDLQDGTEKMEVNKNFVMTEEEQRVYKTYLRKIDLRVLPIIFILYFASALDRSNIGAAMVNGVIETLHLSSTSQANVYSIFTVCYLVFEAPANMILKRWKPRYWFSFIVTCWSAATICLVATKTAFLFTFVRALVGTFEAGFTPVSGMVGGPIAGALTQREFLGLSKYQRIFFAEGLITLGIGILTFLLMHDYPDTAKFFTSEERILVTRRITVDQGLASKATISRKQTMKAFTDWKIYVFSFIYFGPNNCLGLLGYFGPTILKSMGYSTTASTYMAGIPYACGIVTMLIVLPFINRSKLYKICLVCFPTIIVGSILTAFLKKPEVRLFGLCLIGAGTCPAVPVGMTWMSTNAGSVSKRMISTAIFTTIGGLAGFFTPYMFTTKYAPNYLIGHIFNIVMQCVSLLCVLTLVTYFKKENARRDAYPEDISHLSMDEQQALNDKHPEFRYKL</sequence>
<dbReference type="InterPro" id="IPR011701">
    <property type="entry name" value="MFS"/>
</dbReference>
<dbReference type="PANTHER" id="PTHR43791:SF36">
    <property type="entry name" value="TRANSPORTER, PUTATIVE (AFU_ORTHOLOGUE AFUA_6G08340)-RELATED"/>
    <property type="match status" value="1"/>
</dbReference>
<evidence type="ECO:0000256" key="5">
    <source>
        <dbReference type="ARBA" id="ARBA00023136"/>
    </source>
</evidence>
<evidence type="ECO:0000313" key="7">
    <source>
        <dbReference type="EMBL" id="PVV04911.1"/>
    </source>
</evidence>
<feature type="transmembrane region" description="Helical" evidence="6">
    <location>
        <begin position="331"/>
        <end position="352"/>
    </location>
</feature>
<feature type="transmembrane region" description="Helical" evidence="6">
    <location>
        <begin position="107"/>
        <end position="126"/>
    </location>
</feature>
<dbReference type="STRING" id="133381.A0A2T9ZK11"/>
<dbReference type="InterPro" id="IPR036259">
    <property type="entry name" value="MFS_trans_sf"/>
</dbReference>
<evidence type="ECO:0000256" key="6">
    <source>
        <dbReference type="SAM" id="Phobius"/>
    </source>
</evidence>
<feature type="transmembrane region" description="Helical" evidence="6">
    <location>
        <begin position="37"/>
        <end position="54"/>
    </location>
</feature>
<dbReference type="Gene3D" id="1.20.1250.20">
    <property type="entry name" value="MFS general substrate transporter like domains"/>
    <property type="match status" value="2"/>
</dbReference>
<name>A0A2T9ZK11_9FUNG</name>
<feature type="transmembrane region" description="Helical" evidence="6">
    <location>
        <begin position="364"/>
        <end position="385"/>
    </location>
</feature>
<evidence type="ECO:0008006" key="9">
    <source>
        <dbReference type="Google" id="ProtNLM"/>
    </source>
</evidence>
<evidence type="ECO:0000256" key="3">
    <source>
        <dbReference type="ARBA" id="ARBA00022692"/>
    </source>
</evidence>
<feature type="transmembrane region" description="Helical" evidence="6">
    <location>
        <begin position="397"/>
        <end position="418"/>
    </location>
</feature>
<keyword evidence="5 6" id="KW-0472">Membrane</keyword>
<comment type="subcellular location">
    <subcellularLocation>
        <location evidence="1">Membrane</location>
        <topology evidence="1">Multi-pass membrane protein</topology>
    </subcellularLocation>
</comment>
<evidence type="ECO:0000256" key="4">
    <source>
        <dbReference type="ARBA" id="ARBA00022989"/>
    </source>
</evidence>
<feature type="transmembrane region" description="Helical" evidence="6">
    <location>
        <begin position="81"/>
        <end position="100"/>
    </location>
</feature>
<feature type="transmembrane region" description="Helical" evidence="6">
    <location>
        <begin position="282"/>
        <end position="300"/>
    </location>
</feature>
<keyword evidence="4 6" id="KW-1133">Transmembrane helix</keyword>
<keyword evidence="3 6" id="KW-0812">Transmembrane</keyword>
<dbReference type="GO" id="GO:0016020">
    <property type="term" value="C:membrane"/>
    <property type="evidence" value="ECO:0007669"/>
    <property type="project" value="UniProtKB-SubCell"/>
</dbReference>
<keyword evidence="2" id="KW-0813">Transport</keyword>
<feature type="transmembrane region" description="Helical" evidence="6">
    <location>
        <begin position="175"/>
        <end position="194"/>
    </location>
</feature>
<evidence type="ECO:0000313" key="8">
    <source>
        <dbReference type="Proteomes" id="UP000245609"/>
    </source>
</evidence>
<feature type="transmembrane region" description="Helical" evidence="6">
    <location>
        <begin position="307"/>
        <end position="325"/>
    </location>
</feature>
<evidence type="ECO:0000256" key="1">
    <source>
        <dbReference type="ARBA" id="ARBA00004141"/>
    </source>
</evidence>
<dbReference type="AlphaFoldDB" id="A0A2T9ZK11"/>
<comment type="caution">
    <text evidence="7">The sequence shown here is derived from an EMBL/GenBank/DDBJ whole genome shotgun (WGS) entry which is preliminary data.</text>
</comment>
<accession>A0A2T9ZK11</accession>
<dbReference type="PANTHER" id="PTHR43791">
    <property type="entry name" value="PERMEASE-RELATED"/>
    <property type="match status" value="1"/>
</dbReference>
<dbReference type="Pfam" id="PF07690">
    <property type="entry name" value="MFS_1"/>
    <property type="match status" value="1"/>
</dbReference>
<gene>
    <name evidence="7" type="ORF">BB560_000564</name>
</gene>
<dbReference type="SUPFAM" id="SSF103473">
    <property type="entry name" value="MFS general substrate transporter"/>
    <property type="match status" value="1"/>
</dbReference>
<keyword evidence="8" id="KW-1185">Reference proteome</keyword>
<dbReference type="Proteomes" id="UP000245609">
    <property type="component" value="Unassembled WGS sequence"/>
</dbReference>
<proteinExistence type="predicted"/>
<reference evidence="7 8" key="1">
    <citation type="journal article" date="2018" name="MBio">
        <title>Comparative Genomics Reveals the Core Gene Toolbox for the Fungus-Insect Symbiosis.</title>
        <authorList>
            <person name="Wang Y."/>
            <person name="Stata M."/>
            <person name="Wang W."/>
            <person name="Stajich J.E."/>
            <person name="White M.M."/>
            <person name="Moncalvo J.M."/>
        </authorList>
    </citation>
    <scope>NUCLEOTIDE SEQUENCE [LARGE SCALE GENOMIC DNA]</scope>
    <source>
        <strain evidence="7 8">SC-DP-2</strain>
    </source>
</reference>
<organism evidence="7 8">
    <name type="scientific">Smittium megazygosporum</name>
    <dbReference type="NCBI Taxonomy" id="133381"/>
    <lineage>
        <taxon>Eukaryota</taxon>
        <taxon>Fungi</taxon>
        <taxon>Fungi incertae sedis</taxon>
        <taxon>Zoopagomycota</taxon>
        <taxon>Kickxellomycotina</taxon>
        <taxon>Harpellomycetes</taxon>
        <taxon>Harpellales</taxon>
        <taxon>Legeriomycetaceae</taxon>
        <taxon>Smittium</taxon>
    </lineage>
</organism>
<dbReference type="EMBL" id="MBFS01000064">
    <property type="protein sequence ID" value="PVV04911.1"/>
    <property type="molecule type" value="Genomic_DNA"/>
</dbReference>
<dbReference type="OrthoDB" id="2985014at2759"/>
<dbReference type="GO" id="GO:0022857">
    <property type="term" value="F:transmembrane transporter activity"/>
    <property type="evidence" value="ECO:0007669"/>
    <property type="project" value="InterPro"/>
</dbReference>
<feature type="transmembrane region" description="Helical" evidence="6">
    <location>
        <begin position="240"/>
        <end position="262"/>
    </location>
</feature>
<protein>
    <recommendedName>
        <fullName evidence="9">Major facilitator superfamily (MFS) profile domain-containing protein</fullName>
    </recommendedName>
</protein>